<dbReference type="Proteomes" id="UP000444721">
    <property type="component" value="Unassembled WGS sequence"/>
</dbReference>
<organism evidence="1 2">
    <name type="scientific">Naegleria fowleri</name>
    <name type="common">Brain eating amoeba</name>
    <dbReference type="NCBI Taxonomy" id="5763"/>
    <lineage>
        <taxon>Eukaryota</taxon>
        <taxon>Discoba</taxon>
        <taxon>Heterolobosea</taxon>
        <taxon>Tetramitia</taxon>
        <taxon>Eutetramitia</taxon>
        <taxon>Vahlkampfiidae</taxon>
        <taxon>Naegleria</taxon>
    </lineage>
</organism>
<dbReference type="EMBL" id="VFQX01000007">
    <property type="protein sequence ID" value="KAF0982922.1"/>
    <property type="molecule type" value="Genomic_DNA"/>
</dbReference>
<accession>A0A6A5C7Q6</accession>
<proteinExistence type="predicted"/>
<evidence type="ECO:0000313" key="2">
    <source>
        <dbReference type="Proteomes" id="UP000444721"/>
    </source>
</evidence>
<protein>
    <submittedName>
        <fullName evidence="1">Uncharacterized protein</fullName>
    </submittedName>
</protein>
<keyword evidence="2" id="KW-1185">Reference proteome</keyword>
<dbReference type="VEuPathDB" id="AmoebaDB:NfTy_015600"/>
<dbReference type="RefSeq" id="XP_044567635.1">
    <property type="nucleotide sequence ID" value="XM_044701250.1"/>
</dbReference>
<sequence length="202" mass="23283">MQLIITTNKGICSSFKELNEELILSSHRVKTTKRKNQSYKKVCSIETRGQFHKTKRVVDQDVVDFMRSQFVKHYSTIDMTLSEKTKSSFHTILHVYAHDGTFGLRYDRVIDANHPRACLRAHHLVQILEPYLQSHPECTCIKLHVCFSGVDYNGTVKSYAEQLRDEIEQIIMNDIIPQQIMTVEGVDGWSILGFNISNSGEY</sequence>
<dbReference type="AlphaFoldDB" id="A0A6A5C7Q6"/>
<dbReference type="OrthoDB" id="10323671at2759"/>
<reference evidence="1 2" key="1">
    <citation type="journal article" date="2019" name="Sci. Rep.">
        <title>Nanopore sequencing improves the draft genome of the human pathogenic amoeba Naegleria fowleri.</title>
        <authorList>
            <person name="Liechti N."/>
            <person name="Schurch N."/>
            <person name="Bruggmann R."/>
            <person name="Wittwer M."/>
        </authorList>
    </citation>
    <scope>NUCLEOTIDE SEQUENCE [LARGE SCALE GENOMIC DNA]</scope>
    <source>
        <strain evidence="1 2">ATCC 30894</strain>
    </source>
</reference>
<comment type="caution">
    <text evidence="1">The sequence shown here is derived from an EMBL/GenBank/DDBJ whole genome shotgun (WGS) entry which is preliminary data.</text>
</comment>
<dbReference type="VEuPathDB" id="AmoebaDB:FDP41_010901"/>
<evidence type="ECO:0000313" key="1">
    <source>
        <dbReference type="EMBL" id="KAF0982922.1"/>
    </source>
</evidence>
<gene>
    <name evidence="1" type="ORF">FDP41_010901</name>
</gene>
<dbReference type="GeneID" id="68118116"/>
<dbReference type="VEuPathDB" id="AmoebaDB:NF0129800"/>
<name>A0A6A5C7Q6_NAEFO</name>